<keyword evidence="5" id="KW-0175">Coiled coil</keyword>
<evidence type="ECO:0000256" key="2">
    <source>
        <dbReference type="ARBA" id="ARBA00022747"/>
    </source>
</evidence>
<accession>A0ABR9VW58</accession>
<dbReference type="EMBL" id="JADEVV010000072">
    <property type="protein sequence ID" value="MBE9255590.1"/>
    <property type="molecule type" value="Genomic_DNA"/>
</dbReference>
<sequence length="397" mass="45297">MKWEVKTLDDLCDIARGGSPRPIKAYLTNESDGINWIKIADASASSKYIYETQEKIKPEGIKKSRFVEPGDFLLSNSMSFGRPYIMKTSGCIHDGWLVLKDKNGLFDQDYLYYFLNSQVAYKQFDKLASGSTVRNLNTTLVKKVLVPIPPLEEQKRIVEILDECFAGIEQAEAIARQNLINARELFDSYLNKIFTDSEQDFEIKTLNNVCIVERGSSPRPIKEYITASEDGVNWVKISDTQDQPKYITKTKQKITKEGSQKSRKVEPGDFILTNSMSYGKPYIMNTTGYIHDGWFVLRLSKNLDANFFYYLLSSNMVQNQFLNLASGSVVKNISSDLVKQAKFPIPPLDEQKKLVLQIENLHSQSQKLEAIYQRKLENLAELKQSILQKAFTGQLTQ</sequence>
<dbReference type="Gene3D" id="3.90.220.20">
    <property type="entry name" value="DNA methylase specificity domains"/>
    <property type="match status" value="2"/>
</dbReference>
<keyword evidence="7" id="KW-0378">Hydrolase</keyword>
<evidence type="ECO:0000256" key="1">
    <source>
        <dbReference type="ARBA" id="ARBA00010923"/>
    </source>
</evidence>
<evidence type="ECO:0000259" key="6">
    <source>
        <dbReference type="Pfam" id="PF01420"/>
    </source>
</evidence>
<evidence type="ECO:0000313" key="7">
    <source>
        <dbReference type="EMBL" id="MBE9255590.1"/>
    </source>
</evidence>
<proteinExistence type="inferred from homology"/>
<feature type="domain" description="Type I restriction modification DNA specificity" evidence="6">
    <location>
        <begin position="199"/>
        <end position="363"/>
    </location>
</feature>
<keyword evidence="7" id="KW-0540">Nuclease</keyword>
<dbReference type="RefSeq" id="WP_194021029.1">
    <property type="nucleotide sequence ID" value="NZ_JADEVV010000072.1"/>
</dbReference>
<feature type="coiled-coil region" evidence="5">
    <location>
        <begin position="358"/>
        <end position="385"/>
    </location>
</feature>
<reference evidence="7 8" key="1">
    <citation type="submission" date="2020-10" db="EMBL/GenBank/DDBJ databases">
        <authorList>
            <person name="Castelo-Branco R."/>
            <person name="Eusebio N."/>
            <person name="Adriana R."/>
            <person name="Vieira A."/>
            <person name="Brugerolle De Fraissinette N."/>
            <person name="Rezende De Castro R."/>
            <person name="Schneider M.P."/>
            <person name="Vasconcelos V."/>
            <person name="Leao P.N."/>
        </authorList>
    </citation>
    <scope>NUCLEOTIDE SEQUENCE [LARGE SCALE GENOMIC DNA]</scope>
    <source>
        <strain evidence="7 8">LEGE 00031</strain>
    </source>
</reference>
<dbReference type="SUPFAM" id="SSF116734">
    <property type="entry name" value="DNA methylase specificity domain"/>
    <property type="match status" value="2"/>
</dbReference>
<evidence type="ECO:0000256" key="5">
    <source>
        <dbReference type="SAM" id="Coils"/>
    </source>
</evidence>
<dbReference type="CDD" id="cd17283">
    <property type="entry name" value="RMtype1_S_Hpy180ORF7835P_TRD2-CR2_like"/>
    <property type="match status" value="2"/>
</dbReference>
<keyword evidence="8" id="KW-1185">Reference proteome</keyword>
<dbReference type="PANTHER" id="PTHR43140:SF1">
    <property type="entry name" value="TYPE I RESTRICTION ENZYME ECOKI SPECIFICITY SUBUNIT"/>
    <property type="match status" value="1"/>
</dbReference>
<feature type="domain" description="Type I restriction modification DNA specificity" evidence="6">
    <location>
        <begin position="2"/>
        <end position="170"/>
    </location>
</feature>
<dbReference type="InterPro" id="IPR051212">
    <property type="entry name" value="Type-I_RE_S_subunit"/>
</dbReference>
<evidence type="ECO:0000313" key="8">
    <source>
        <dbReference type="Proteomes" id="UP000658720"/>
    </source>
</evidence>
<organism evidence="7 8">
    <name type="scientific">Synechocystis salina LEGE 00031</name>
    <dbReference type="NCBI Taxonomy" id="1828736"/>
    <lineage>
        <taxon>Bacteria</taxon>
        <taxon>Bacillati</taxon>
        <taxon>Cyanobacteriota</taxon>
        <taxon>Cyanophyceae</taxon>
        <taxon>Synechococcales</taxon>
        <taxon>Merismopediaceae</taxon>
        <taxon>Synechocystis</taxon>
    </lineage>
</organism>
<dbReference type="Pfam" id="PF01420">
    <property type="entry name" value="Methylase_S"/>
    <property type="match status" value="2"/>
</dbReference>
<protein>
    <submittedName>
        <fullName evidence="7">Restriction endonuclease subunit S</fullName>
    </submittedName>
</protein>
<comment type="caution">
    <text evidence="7">The sequence shown here is derived from an EMBL/GenBank/DDBJ whole genome shotgun (WGS) entry which is preliminary data.</text>
</comment>
<evidence type="ECO:0000256" key="4">
    <source>
        <dbReference type="ARBA" id="ARBA00038652"/>
    </source>
</evidence>
<keyword evidence="7" id="KW-0255">Endonuclease</keyword>
<keyword evidence="3" id="KW-0238">DNA-binding</keyword>
<dbReference type="InterPro" id="IPR044946">
    <property type="entry name" value="Restrct_endonuc_typeI_TRD_sf"/>
</dbReference>
<keyword evidence="2" id="KW-0680">Restriction system</keyword>
<gene>
    <name evidence="7" type="ORF">IQ217_17470</name>
</gene>
<name>A0ABR9VW58_9SYNC</name>
<dbReference type="Proteomes" id="UP000658720">
    <property type="component" value="Unassembled WGS sequence"/>
</dbReference>
<dbReference type="InterPro" id="IPR000055">
    <property type="entry name" value="Restrct_endonuc_typeI_TRD"/>
</dbReference>
<dbReference type="GO" id="GO:0004519">
    <property type="term" value="F:endonuclease activity"/>
    <property type="evidence" value="ECO:0007669"/>
    <property type="project" value="UniProtKB-KW"/>
</dbReference>
<dbReference type="PANTHER" id="PTHR43140">
    <property type="entry name" value="TYPE-1 RESTRICTION ENZYME ECOKI SPECIFICITY PROTEIN"/>
    <property type="match status" value="1"/>
</dbReference>
<comment type="subunit">
    <text evidence="4">The methyltransferase is composed of M and S polypeptides.</text>
</comment>
<comment type="similarity">
    <text evidence="1">Belongs to the type-I restriction system S methylase family.</text>
</comment>
<evidence type="ECO:0000256" key="3">
    <source>
        <dbReference type="ARBA" id="ARBA00023125"/>
    </source>
</evidence>